<feature type="transmembrane region" description="Helical" evidence="1">
    <location>
        <begin position="28"/>
        <end position="51"/>
    </location>
</feature>
<dbReference type="AlphaFoldDB" id="A0AAI9ZNV2"/>
<keyword evidence="3" id="KW-1185">Reference proteome</keyword>
<keyword evidence="1" id="KW-0472">Membrane</keyword>
<proteinExistence type="predicted"/>
<dbReference type="GeneID" id="85475735"/>
<feature type="transmembrane region" description="Helical" evidence="1">
    <location>
        <begin position="63"/>
        <end position="84"/>
    </location>
</feature>
<protein>
    <submittedName>
        <fullName evidence="2">Uncharacterized protein</fullName>
    </submittedName>
</protein>
<keyword evidence="1" id="KW-1133">Transmembrane helix</keyword>
<organism evidence="2 3">
    <name type="scientific">Colletotrichum phormii</name>
    <dbReference type="NCBI Taxonomy" id="359342"/>
    <lineage>
        <taxon>Eukaryota</taxon>
        <taxon>Fungi</taxon>
        <taxon>Dikarya</taxon>
        <taxon>Ascomycota</taxon>
        <taxon>Pezizomycotina</taxon>
        <taxon>Sordariomycetes</taxon>
        <taxon>Hypocreomycetidae</taxon>
        <taxon>Glomerellales</taxon>
        <taxon>Glomerellaceae</taxon>
        <taxon>Colletotrichum</taxon>
        <taxon>Colletotrichum acutatum species complex</taxon>
    </lineage>
</organism>
<name>A0AAI9ZNV2_9PEZI</name>
<sequence>MGLVYTLISGRFFLSSLRSKSYSIFTRIFCFLLLIRDLSVPTFVTLSYYILGYRVGEWEKGVSLWDIVACTGGWVRGFSCLLFLQFHASRCL</sequence>
<gene>
    <name evidence="2" type="ORF">BDP81DRAFT_433605</name>
</gene>
<keyword evidence="1" id="KW-0812">Transmembrane</keyword>
<dbReference type="EMBL" id="JAHMHQ010000016">
    <property type="protein sequence ID" value="KAK1634052.1"/>
    <property type="molecule type" value="Genomic_DNA"/>
</dbReference>
<dbReference type="Proteomes" id="UP001243989">
    <property type="component" value="Unassembled WGS sequence"/>
</dbReference>
<evidence type="ECO:0000256" key="1">
    <source>
        <dbReference type="SAM" id="Phobius"/>
    </source>
</evidence>
<evidence type="ECO:0000313" key="3">
    <source>
        <dbReference type="Proteomes" id="UP001243989"/>
    </source>
</evidence>
<accession>A0AAI9ZNV2</accession>
<dbReference type="RefSeq" id="XP_060442659.1">
    <property type="nucleotide sequence ID" value="XM_060590873.1"/>
</dbReference>
<evidence type="ECO:0000313" key="2">
    <source>
        <dbReference type="EMBL" id="KAK1634052.1"/>
    </source>
</evidence>
<comment type="caution">
    <text evidence="2">The sequence shown here is derived from an EMBL/GenBank/DDBJ whole genome shotgun (WGS) entry which is preliminary data.</text>
</comment>
<reference evidence="2" key="1">
    <citation type="submission" date="2021-06" db="EMBL/GenBank/DDBJ databases">
        <title>Comparative genomics, transcriptomics and evolutionary studies reveal genomic signatures of adaptation to plant cell wall in hemibiotrophic fungi.</title>
        <authorList>
            <consortium name="DOE Joint Genome Institute"/>
            <person name="Baroncelli R."/>
            <person name="Diaz J.F."/>
            <person name="Benocci T."/>
            <person name="Peng M."/>
            <person name="Battaglia E."/>
            <person name="Haridas S."/>
            <person name="Andreopoulos W."/>
            <person name="Labutti K."/>
            <person name="Pangilinan J."/>
            <person name="Floch G.L."/>
            <person name="Makela M.R."/>
            <person name="Henrissat B."/>
            <person name="Grigoriev I.V."/>
            <person name="Crouch J.A."/>
            <person name="De Vries R.P."/>
            <person name="Sukno S.A."/>
            <person name="Thon M.R."/>
        </authorList>
    </citation>
    <scope>NUCLEOTIDE SEQUENCE</scope>
    <source>
        <strain evidence="2">CBS 102054</strain>
    </source>
</reference>